<dbReference type="Pfam" id="PF02733">
    <property type="entry name" value="Dak1"/>
    <property type="match status" value="1"/>
</dbReference>
<dbReference type="PROSITE" id="PS51481">
    <property type="entry name" value="DHAK"/>
    <property type="match status" value="1"/>
</dbReference>
<dbReference type="Gene3D" id="3.30.1180.20">
    <property type="entry name" value="Dihydroxyacetone kinase, domain 2"/>
    <property type="match status" value="1"/>
</dbReference>
<dbReference type="FunFam" id="1.25.40.340:FF:000001">
    <property type="entry name" value="Dihydroxyacetone kinase 1"/>
    <property type="match status" value="1"/>
</dbReference>
<evidence type="ECO:0008006" key="17">
    <source>
        <dbReference type="Google" id="ProtNLM"/>
    </source>
</evidence>
<keyword evidence="16" id="KW-1185">Reference proteome</keyword>
<dbReference type="Proteomes" id="UP000006310">
    <property type="component" value="Chromosome 5"/>
</dbReference>
<dbReference type="InterPro" id="IPR012734">
    <property type="entry name" value="DhaK_ATP"/>
</dbReference>
<gene>
    <name evidence="15" type="primary">KNAG0E04050</name>
    <name evidence="15" type="ordered locus">KNAG_0E04050</name>
</gene>
<dbReference type="SUPFAM" id="SSF101473">
    <property type="entry name" value="DhaL-like"/>
    <property type="match status" value="1"/>
</dbReference>
<dbReference type="GO" id="GO:0004371">
    <property type="term" value="F:glycerone kinase activity"/>
    <property type="evidence" value="ECO:0007669"/>
    <property type="project" value="UniProtKB-EC"/>
</dbReference>
<evidence type="ECO:0000256" key="12">
    <source>
        <dbReference type="PIRSR" id="PIRSR612734-2"/>
    </source>
</evidence>
<dbReference type="Pfam" id="PF02734">
    <property type="entry name" value="Dak2"/>
    <property type="match status" value="1"/>
</dbReference>
<dbReference type="GO" id="GO:0005524">
    <property type="term" value="F:ATP binding"/>
    <property type="evidence" value="ECO:0007669"/>
    <property type="project" value="UniProtKB-KW"/>
</dbReference>
<dbReference type="RefSeq" id="XP_022464904.1">
    <property type="nucleotide sequence ID" value="XM_022608404.1"/>
</dbReference>
<dbReference type="FunFam" id="3.40.50.10440:FF:000001">
    <property type="entry name" value="Dihydroxyacetone kinase, DhaK subunit"/>
    <property type="match status" value="1"/>
</dbReference>
<comment type="function">
    <text evidence="1">Catalyzes both the phosphorylation of dihydroxyacetone and of glyceraldehyde.</text>
</comment>
<evidence type="ECO:0000256" key="3">
    <source>
        <dbReference type="ARBA" id="ARBA00008757"/>
    </source>
</evidence>
<organism evidence="15 16">
    <name type="scientific">Huiozyma naganishii (strain ATCC MYA-139 / BCRC 22969 / CBS 8797 / KCTC 17520 / NBRC 10181 / NCYC 3082 / Yp74L-3)</name>
    <name type="common">Yeast</name>
    <name type="synonym">Kazachstania naganishii</name>
    <dbReference type="NCBI Taxonomy" id="1071383"/>
    <lineage>
        <taxon>Eukaryota</taxon>
        <taxon>Fungi</taxon>
        <taxon>Dikarya</taxon>
        <taxon>Ascomycota</taxon>
        <taxon>Saccharomycotina</taxon>
        <taxon>Saccharomycetes</taxon>
        <taxon>Saccharomycetales</taxon>
        <taxon>Saccharomycetaceae</taxon>
        <taxon>Huiozyma</taxon>
    </lineage>
</organism>
<dbReference type="InterPro" id="IPR004007">
    <property type="entry name" value="DhaL_dom"/>
</dbReference>
<reference evidence="15 16" key="1">
    <citation type="journal article" date="2011" name="Proc. Natl. Acad. Sci. U.S.A.">
        <title>Evolutionary erosion of yeast sex chromosomes by mating-type switching accidents.</title>
        <authorList>
            <person name="Gordon J.L."/>
            <person name="Armisen D."/>
            <person name="Proux-Wera E."/>
            <person name="Oheigeartaigh S.S."/>
            <person name="Byrne K.P."/>
            <person name="Wolfe K.H."/>
        </authorList>
    </citation>
    <scope>NUCLEOTIDE SEQUENCE [LARGE SCALE GENOMIC DNA]</scope>
    <source>
        <strain evidence="16">ATCC MYA-139 / BCRC 22969 / CBS 8797 / CCRC 22969 / KCTC 17520 / NBRC 10181 / NCYC 3082</strain>
    </source>
</reference>
<reference evidence="16" key="2">
    <citation type="submission" date="2012-08" db="EMBL/GenBank/DDBJ databases">
        <title>Genome sequence of Kazachstania naganishii.</title>
        <authorList>
            <person name="Gordon J.L."/>
            <person name="Armisen D."/>
            <person name="Proux-Wera E."/>
            <person name="OhEigeartaigh S.S."/>
            <person name="Byrne K.P."/>
            <person name="Wolfe K.H."/>
        </authorList>
    </citation>
    <scope>NUCLEOTIDE SEQUENCE [LARGE SCALE GENOMIC DNA]</scope>
    <source>
        <strain evidence="16">ATCC MYA-139 / BCRC 22969 / CBS 8797 / CCRC 22969 / KCTC 17520 / NBRC 10181 / NCYC 3082</strain>
    </source>
</reference>
<keyword evidence="8" id="KW-0067">ATP-binding</keyword>
<keyword evidence="7" id="KW-0319">Glycerol metabolism</keyword>
<evidence type="ECO:0000256" key="9">
    <source>
        <dbReference type="ARBA" id="ARBA00047974"/>
    </source>
</evidence>
<feature type="binding site" evidence="12">
    <location>
        <position position="103"/>
    </location>
    <ligand>
        <name>substrate</name>
    </ligand>
</feature>
<evidence type="ECO:0000259" key="14">
    <source>
        <dbReference type="PROSITE" id="PS51481"/>
    </source>
</evidence>
<protein>
    <recommendedName>
        <fullName evidence="17">Dihydroxyacetone kinase</fullName>
    </recommendedName>
</protein>
<dbReference type="HOGENOM" id="CLU_017054_6_0_1"/>
<dbReference type="SUPFAM" id="SSF82549">
    <property type="entry name" value="DAK1/DegV-like"/>
    <property type="match status" value="1"/>
</dbReference>
<dbReference type="GO" id="GO:0019588">
    <property type="term" value="P:anaerobic glycerol catabolic process"/>
    <property type="evidence" value="ECO:0007669"/>
    <property type="project" value="UniProtKB-UniPathway"/>
</dbReference>
<dbReference type="UniPathway" id="UPA00617">
    <property type="reaction ID" value="UER00669"/>
</dbReference>
<dbReference type="OMA" id="CGLCLKT"/>
<dbReference type="AlphaFoldDB" id="J7RM89"/>
<feature type="active site" description="Tele-hemiaminal-histidine intermediate" evidence="11">
    <location>
        <position position="220"/>
    </location>
</feature>
<evidence type="ECO:0000256" key="5">
    <source>
        <dbReference type="ARBA" id="ARBA00022741"/>
    </source>
</evidence>
<evidence type="ECO:0000256" key="6">
    <source>
        <dbReference type="ARBA" id="ARBA00022777"/>
    </source>
</evidence>
<accession>J7RM89</accession>
<comment type="similarity">
    <text evidence="3">Belongs to the dihydroxyacetone kinase (DAK) family.</text>
</comment>
<dbReference type="InterPro" id="IPR036117">
    <property type="entry name" value="DhaL_dom_sf"/>
</dbReference>
<dbReference type="NCBIfam" id="TIGR02361">
    <property type="entry name" value="dak_ATP"/>
    <property type="match status" value="1"/>
</dbReference>
<evidence type="ECO:0000256" key="4">
    <source>
        <dbReference type="ARBA" id="ARBA00022679"/>
    </source>
</evidence>
<evidence type="ECO:0000256" key="7">
    <source>
        <dbReference type="ARBA" id="ARBA00022798"/>
    </source>
</evidence>
<feature type="domain" description="DhaK" evidence="14">
    <location>
        <begin position="5"/>
        <end position="353"/>
    </location>
</feature>
<dbReference type="GO" id="GO:0050354">
    <property type="term" value="F:triokinase activity"/>
    <property type="evidence" value="ECO:0007669"/>
    <property type="project" value="UniProtKB-EC"/>
</dbReference>
<dbReference type="InterPro" id="IPR050861">
    <property type="entry name" value="Dihydroxyacetone_Kinase"/>
</dbReference>
<dbReference type="GO" id="GO:0005829">
    <property type="term" value="C:cytosol"/>
    <property type="evidence" value="ECO:0007669"/>
    <property type="project" value="TreeGrafter"/>
</dbReference>
<dbReference type="Gene3D" id="1.25.40.340">
    <property type="match status" value="1"/>
</dbReference>
<keyword evidence="6" id="KW-0418">Kinase</keyword>
<dbReference type="GeneID" id="34526358"/>
<dbReference type="GO" id="GO:0061610">
    <property type="term" value="P:glycerol to glycerone phosphate metabolic process"/>
    <property type="evidence" value="ECO:0007669"/>
    <property type="project" value="EnsemblFungi"/>
</dbReference>
<keyword evidence="5" id="KW-0547">Nucleotide-binding</keyword>
<evidence type="ECO:0000313" key="15">
    <source>
        <dbReference type="EMBL" id="CCK70658.1"/>
    </source>
</evidence>
<dbReference type="eggNOG" id="KOG2426">
    <property type="taxonomic scope" value="Eukaryota"/>
</dbReference>
<comment type="catalytic activity">
    <reaction evidence="9">
        <text>D-glyceraldehyde + ATP = D-glyceraldehyde 3-phosphate + ADP + H(+)</text>
        <dbReference type="Rhea" id="RHEA:13941"/>
        <dbReference type="ChEBI" id="CHEBI:15378"/>
        <dbReference type="ChEBI" id="CHEBI:17378"/>
        <dbReference type="ChEBI" id="CHEBI:30616"/>
        <dbReference type="ChEBI" id="CHEBI:59776"/>
        <dbReference type="ChEBI" id="CHEBI:456216"/>
        <dbReference type="EC" id="2.7.1.28"/>
    </reaction>
</comment>
<dbReference type="PROSITE" id="PS51480">
    <property type="entry name" value="DHAL"/>
    <property type="match status" value="1"/>
</dbReference>
<evidence type="ECO:0000256" key="11">
    <source>
        <dbReference type="PIRSR" id="PIRSR612734-1"/>
    </source>
</evidence>
<feature type="binding site" evidence="12">
    <location>
        <position position="108"/>
    </location>
    <ligand>
        <name>substrate</name>
    </ligand>
</feature>
<dbReference type="Gene3D" id="3.40.50.10440">
    <property type="entry name" value="Dihydroxyacetone kinase, domain 1"/>
    <property type="match status" value="1"/>
</dbReference>
<evidence type="ECO:0000256" key="8">
    <source>
        <dbReference type="ARBA" id="ARBA00022840"/>
    </source>
</evidence>
<dbReference type="InterPro" id="IPR004006">
    <property type="entry name" value="DhaK_dom"/>
</dbReference>
<dbReference type="PANTHER" id="PTHR28629">
    <property type="entry name" value="TRIOKINASE/FMN CYCLASE"/>
    <property type="match status" value="1"/>
</dbReference>
<evidence type="ECO:0000259" key="13">
    <source>
        <dbReference type="PROSITE" id="PS51480"/>
    </source>
</evidence>
<name>J7RM89_HUIN7</name>
<dbReference type="FunFam" id="3.30.1180.20:FF:000001">
    <property type="entry name" value="Dihydroxyacetone kinase 1"/>
    <property type="match status" value="1"/>
</dbReference>
<evidence type="ECO:0000256" key="1">
    <source>
        <dbReference type="ARBA" id="ARBA00003264"/>
    </source>
</evidence>
<keyword evidence="4" id="KW-0808">Transferase</keyword>
<proteinExistence type="inferred from homology"/>
<comment type="catalytic activity">
    <reaction evidence="10">
        <text>dihydroxyacetone + ATP = dihydroxyacetone phosphate + ADP + H(+)</text>
        <dbReference type="Rhea" id="RHEA:15773"/>
        <dbReference type="ChEBI" id="CHEBI:15378"/>
        <dbReference type="ChEBI" id="CHEBI:16016"/>
        <dbReference type="ChEBI" id="CHEBI:30616"/>
        <dbReference type="ChEBI" id="CHEBI:57642"/>
        <dbReference type="ChEBI" id="CHEBI:456216"/>
        <dbReference type="EC" id="2.7.1.29"/>
    </reaction>
</comment>
<dbReference type="SMART" id="SM01120">
    <property type="entry name" value="Dak2"/>
    <property type="match status" value="1"/>
</dbReference>
<feature type="domain" description="DhaL" evidence="13">
    <location>
        <begin position="386"/>
        <end position="582"/>
    </location>
</feature>
<feature type="binding site" evidence="12">
    <location>
        <begin position="49"/>
        <end position="52"/>
    </location>
    <ligand>
        <name>substrate</name>
    </ligand>
</feature>
<dbReference type="OrthoDB" id="1724672at2759"/>
<comment type="pathway">
    <text evidence="2">Polyol metabolism; glycerol fermentation; glycerone phosphate from glycerol (oxidative route): step 2/2.</text>
</comment>
<dbReference type="KEGG" id="kng:KNAG_0E04050"/>
<dbReference type="EMBL" id="HE978318">
    <property type="protein sequence ID" value="CCK70658.1"/>
    <property type="molecule type" value="Genomic_DNA"/>
</dbReference>
<evidence type="ECO:0000256" key="10">
    <source>
        <dbReference type="ARBA" id="ARBA00048898"/>
    </source>
</evidence>
<evidence type="ECO:0000313" key="16">
    <source>
        <dbReference type="Proteomes" id="UP000006310"/>
    </source>
</evidence>
<dbReference type="PANTHER" id="PTHR28629:SF14">
    <property type="entry name" value="DIHYDROXYACETONE KINASE 1"/>
    <property type="match status" value="1"/>
</dbReference>
<dbReference type="STRING" id="1071383.J7RM89"/>
<sequence length="584" mass="61886">MKSFEVTDPIGTALRGFALANPQLRLLPEERVLYRSSDPNAVALLAGGGSGHEPTHAGFVGNGMLTGAVCGDIFASPSTGQILKGIEVLAEANSNKGVLLIVKNYTGDVLHFGLSAERARSLGIDCQVVTVGDDVAVGREKGAMVGRRALAGTVLVHKITGAFAQLHSAEHGLQGTAQVAQLVTDNLVTIGASLDHCKVPGRKFETELNNNQMELGMGIHNEPGVQTLEPIPATEDLICNYMLPKLLDPNDADRAFVPFDKNDEVLLLVNNLGGVSNFIISSITAISVDLLEKHHGITPKKVIAGTVMTAFNGNGFSITLLNLSRANKTLQQKFPGVTDIESLVNLRTDAPGWPIGVFEPRDPPKVNRDLLQTKTQVKAVGSYDFDQLSRWMQAGAKEVIKCEPHITSLDTQVGDGDCGYTLVAGVKGITEDLPNFAGSTLSETVSQISENIEKAMGGTSGGLYSILVSGFSHGLISLLKAKDDPVTKETVAAALQTSLETLYKYTRARKGSSTMVDALEPFVKEFAASRDFHKAVDAADKGAKSTATFSAKFGRASYVGDSANVEDPGAVGLVAFLRGIEQAM</sequence>
<evidence type="ECO:0000256" key="2">
    <source>
        <dbReference type="ARBA" id="ARBA00004778"/>
    </source>
</evidence>